<proteinExistence type="predicted"/>
<dbReference type="GO" id="GO:0052689">
    <property type="term" value="F:carboxylic ester hydrolase activity"/>
    <property type="evidence" value="ECO:0007669"/>
    <property type="project" value="UniProtKB-ARBA"/>
</dbReference>
<evidence type="ECO:0000256" key="1">
    <source>
        <dbReference type="ARBA" id="ARBA00022801"/>
    </source>
</evidence>
<organism evidence="3 4">
    <name type="scientific">Candidatus Woesebacteria bacterium GW2011_GWB1_39_10</name>
    <dbReference type="NCBI Taxonomy" id="1618572"/>
    <lineage>
        <taxon>Bacteria</taxon>
        <taxon>Candidatus Woeseibacteriota</taxon>
    </lineage>
</organism>
<dbReference type="GO" id="GO:0004177">
    <property type="term" value="F:aminopeptidase activity"/>
    <property type="evidence" value="ECO:0007669"/>
    <property type="project" value="UniProtKB-KW"/>
</dbReference>
<dbReference type="AlphaFoldDB" id="A0A0G0LLR9"/>
<dbReference type="InterPro" id="IPR022742">
    <property type="entry name" value="Hydrolase_4"/>
</dbReference>
<dbReference type="STRING" id="1618572.UT17_C0003G0010"/>
<dbReference type="PANTHER" id="PTHR22946:SF9">
    <property type="entry name" value="POLYKETIDE TRANSFERASE AF380"/>
    <property type="match status" value="1"/>
</dbReference>
<gene>
    <name evidence="3" type="ORF">UT17_C0003G0010</name>
</gene>
<keyword evidence="1" id="KW-0378">Hydrolase</keyword>
<dbReference type="InterPro" id="IPR029058">
    <property type="entry name" value="AB_hydrolase_fold"/>
</dbReference>
<keyword evidence="3" id="KW-0031">Aminopeptidase</keyword>
<dbReference type="Proteomes" id="UP000034774">
    <property type="component" value="Unassembled WGS sequence"/>
</dbReference>
<protein>
    <submittedName>
        <fullName evidence="3">Dipeptidylaminopeptidase/acylaminoacyl-peptidase</fullName>
    </submittedName>
</protein>
<keyword evidence="3" id="KW-0645">Protease</keyword>
<dbReference type="SUPFAM" id="SSF53474">
    <property type="entry name" value="alpha/beta-Hydrolases"/>
    <property type="match status" value="1"/>
</dbReference>
<evidence type="ECO:0000259" key="2">
    <source>
        <dbReference type="Pfam" id="PF12146"/>
    </source>
</evidence>
<dbReference type="InterPro" id="IPR050261">
    <property type="entry name" value="FrsA_esterase"/>
</dbReference>
<dbReference type="Gene3D" id="3.40.50.1820">
    <property type="entry name" value="alpha/beta hydrolase"/>
    <property type="match status" value="1"/>
</dbReference>
<dbReference type="PANTHER" id="PTHR22946">
    <property type="entry name" value="DIENELACTONE HYDROLASE DOMAIN-CONTAINING PROTEIN-RELATED"/>
    <property type="match status" value="1"/>
</dbReference>
<accession>A0A0G0LLR9</accession>
<name>A0A0G0LLR9_9BACT</name>
<feature type="domain" description="Serine aminopeptidase S33" evidence="2">
    <location>
        <begin position="126"/>
        <end position="226"/>
    </location>
</feature>
<evidence type="ECO:0000313" key="4">
    <source>
        <dbReference type="Proteomes" id="UP000034774"/>
    </source>
</evidence>
<sequence length="345" mass="38433">MAKVAGIIVAILIILIGLISIKNGTIKNINSVISNIQTQLSDFVIPSEPLNIKFMRAQNYPGSDIKTEETLSPGSNYLRYIVSFSVGDLKEYAMMTIPTAPKPQNGFPVIILNHGYIIPEKYTPDGNYIAYVDALSKAGYIVFKPNFRGNGKSEGSPGSSYFSPNYAIDVLNAIASVKRFPDADPDRIGIWGHSMGANIALRVSEISPDIKAIIIWGGVVGSYDDILYNWQNRVSYRPNAEDLYLRNLRSLDLLTKNGTPTQNPTFWNSIDPTENLNFVSAPFQIHVGLADNQVPPDFSKGLSNKLILQKKTTEYFEYSGANHDINQSFDLAMKRTIEFFDRYLK</sequence>
<evidence type="ECO:0000313" key="3">
    <source>
        <dbReference type="EMBL" id="KKQ91987.1"/>
    </source>
</evidence>
<comment type="caution">
    <text evidence="3">The sequence shown here is derived from an EMBL/GenBank/DDBJ whole genome shotgun (WGS) entry which is preliminary data.</text>
</comment>
<reference evidence="3 4" key="1">
    <citation type="journal article" date="2015" name="Nature">
        <title>rRNA introns, odd ribosomes, and small enigmatic genomes across a large radiation of phyla.</title>
        <authorList>
            <person name="Brown C.T."/>
            <person name="Hug L.A."/>
            <person name="Thomas B.C."/>
            <person name="Sharon I."/>
            <person name="Castelle C.J."/>
            <person name="Singh A."/>
            <person name="Wilkins M.J."/>
            <person name="Williams K.H."/>
            <person name="Banfield J.F."/>
        </authorList>
    </citation>
    <scope>NUCLEOTIDE SEQUENCE [LARGE SCALE GENOMIC DNA]</scope>
</reference>
<dbReference type="Pfam" id="PF12146">
    <property type="entry name" value="Hydrolase_4"/>
    <property type="match status" value="1"/>
</dbReference>
<dbReference type="EMBL" id="LBVU01000003">
    <property type="protein sequence ID" value="KKQ91987.1"/>
    <property type="molecule type" value="Genomic_DNA"/>
</dbReference>